<gene>
    <name evidence="1" type="ORF">SDC9_167896</name>
</gene>
<accession>A0A645G101</accession>
<proteinExistence type="predicted"/>
<dbReference type="EMBL" id="VSSQ01068305">
    <property type="protein sequence ID" value="MPN20517.1"/>
    <property type="molecule type" value="Genomic_DNA"/>
</dbReference>
<protein>
    <submittedName>
        <fullName evidence="1">Uncharacterized protein</fullName>
    </submittedName>
</protein>
<reference evidence="1" key="1">
    <citation type="submission" date="2019-08" db="EMBL/GenBank/DDBJ databases">
        <authorList>
            <person name="Kucharzyk K."/>
            <person name="Murdoch R.W."/>
            <person name="Higgins S."/>
            <person name="Loffler F."/>
        </authorList>
    </citation>
    <scope>NUCLEOTIDE SEQUENCE</scope>
</reference>
<evidence type="ECO:0000313" key="1">
    <source>
        <dbReference type="EMBL" id="MPN20517.1"/>
    </source>
</evidence>
<dbReference type="AlphaFoldDB" id="A0A645G101"/>
<comment type="caution">
    <text evidence="1">The sequence shown here is derived from an EMBL/GenBank/DDBJ whole genome shotgun (WGS) entry which is preliminary data.</text>
</comment>
<sequence>MNMNWSIDNIRDYLERSISDQIDAKSTTEDLIDITYSLYGGRCYDDATVVTIKAVMPKYVDLFTGPPLNKEVDSKLIKEFMKSRGKKIICGGTAGNIAARELKRKIKISTEKIYNGVPPTGRMEGIDLITEGVVTLNRAIENIKKYKDNFDNGNKGMKIIGEDGASKLTRILINECTHLTLWIGKATNPAHKKDDFPKELSIKLKLIKELRDIMVELGKKVEVREI</sequence>
<organism evidence="1">
    <name type="scientific">bioreactor metagenome</name>
    <dbReference type="NCBI Taxonomy" id="1076179"/>
    <lineage>
        <taxon>unclassified sequences</taxon>
        <taxon>metagenomes</taxon>
        <taxon>ecological metagenomes</taxon>
    </lineage>
</organism>
<name>A0A645G101_9ZZZZ</name>